<reference evidence="7" key="1">
    <citation type="submission" date="2022-11" db="EMBL/GenBank/DDBJ databases">
        <title>Centuries of genome instability and evolution in soft-shell clam transmissible cancer (bioRxiv).</title>
        <authorList>
            <person name="Hart S.F.M."/>
            <person name="Yonemitsu M.A."/>
            <person name="Giersch R.M."/>
            <person name="Beal B.F."/>
            <person name="Arriagada G."/>
            <person name="Davis B.W."/>
            <person name="Ostrander E.A."/>
            <person name="Goff S.P."/>
            <person name="Metzger M.J."/>
        </authorList>
    </citation>
    <scope>NUCLEOTIDE SEQUENCE</scope>
    <source>
        <strain evidence="7">MELC-2E11</strain>
        <tissue evidence="7">Siphon/mantle</tissue>
    </source>
</reference>
<feature type="domain" description="Translation initiation factor 5A-like N-terminal" evidence="6">
    <location>
        <begin position="49"/>
        <end position="88"/>
    </location>
</feature>
<dbReference type="InterPro" id="IPR014722">
    <property type="entry name" value="Rib_uL2_dom2"/>
</dbReference>
<dbReference type="InterPro" id="IPR001884">
    <property type="entry name" value="IF5A-like"/>
</dbReference>
<organism evidence="7 8">
    <name type="scientific">Mya arenaria</name>
    <name type="common">Soft-shell clam</name>
    <dbReference type="NCBI Taxonomy" id="6604"/>
    <lineage>
        <taxon>Eukaryota</taxon>
        <taxon>Metazoa</taxon>
        <taxon>Spiralia</taxon>
        <taxon>Lophotrochozoa</taxon>
        <taxon>Mollusca</taxon>
        <taxon>Bivalvia</taxon>
        <taxon>Autobranchia</taxon>
        <taxon>Heteroconchia</taxon>
        <taxon>Euheterodonta</taxon>
        <taxon>Imparidentia</taxon>
        <taxon>Neoheterodontei</taxon>
        <taxon>Myida</taxon>
        <taxon>Myoidea</taxon>
        <taxon>Myidae</taxon>
        <taxon>Mya</taxon>
    </lineage>
</organism>
<dbReference type="InterPro" id="IPR008991">
    <property type="entry name" value="Translation_prot_SH3-like_sf"/>
</dbReference>
<dbReference type="EMBL" id="CP111020">
    <property type="protein sequence ID" value="WAR13921.1"/>
    <property type="molecule type" value="Genomic_DNA"/>
</dbReference>
<name>A0ABY7EYK4_MYAAR</name>
<dbReference type="InterPro" id="IPR048670">
    <property type="entry name" value="IF5A-like_N"/>
</dbReference>
<keyword evidence="3" id="KW-0648">Protein biosynthesis</keyword>
<dbReference type="InterPro" id="IPR019769">
    <property type="entry name" value="Trans_elong_IF5A_hypusine_site"/>
</dbReference>
<proteinExistence type="inferred from homology"/>
<keyword evidence="4" id="KW-0385">Hypusine</keyword>
<evidence type="ECO:0000256" key="1">
    <source>
        <dbReference type="ARBA" id="ARBA00006016"/>
    </source>
</evidence>
<dbReference type="Gene3D" id="2.40.50.140">
    <property type="entry name" value="Nucleic acid-binding proteins"/>
    <property type="match status" value="1"/>
</dbReference>
<dbReference type="Pfam" id="PF21485">
    <property type="entry name" value="IF5A-like_N"/>
    <property type="match status" value="1"/>
</dbReference>
<protein>
    <submittedName>
        <fullName evidence="7">IF5A2-like protein</fullName>
    </submittedName>
</protein>
<evidence type="ECO:0000313" key="7">
    <source>
        <dbReference type="EMBL" id="WAR13921.1"/>
    </source>
</evidence>
<dbReference type="PANTHER" id="PTHR11673">
    <property type="entry name" value="TRANSLATION INITIATION FACTOR 5A FAMILY MEMBER"/>
    <property type="match status" value="1"/>
</dbReference>
<evidence type="ECO:0000313" key="8">
    <source>
        <dbReference type="Proteomes" id="UP001164746"/>
    </source>
</evidence>
<dbReference type="PROSITE" id="PS00302">
    <property type="entry name" value="IF5A_HYPUSINE"/>
    <property type="match status" value="1"/>
</dbReference>
<dbReference type="SUPFAM" id="SSF50104">
    <property type="entry name" value="Translation proteins SH3-like domain"/>
    <property type="match status" value="1"/>
</dbReference>
<comment type="similarity">
    <text evidence="1">Belongs to the eIF-5A family.</text>
</comment>
<evidence type="ECO:0000256" key="2">
    <source>
        <dbReference type="ARBA" id="ARBA00022768"/>
    </source>
</evidence>
<dbReference type="Gene3D" id="2.30.30.30">
    <property type="match status" value="1"/>
</dbReference>
<feature type="region of interest" description="Disordered" evidence="5">
    <location>
        <begin position="79"/>
        <end position="108"/>
    </location>
</feature>
<evidence type="ECO:0000256" key="4">
    <source>
        <dbReference type="ARBA" id="ARBA00023071"/>
    </source>
</evidence>
<feature type="compositionally biased region" description="Basic residues" evidence="5">
    <location>
        <begin position="81"/>
        <end position="91"/>
    </location>
</feature>
<evidence type="ECO:0000256" key="5">
    <source>
        <dbReference type="SAM" id="MobiDB-lite"/>
    </source>
</evidence>
<keyword evidence="2" id="KW-0251">Elongation factor</keyword>
<feature type="compositionally biased region" description="Basic and acidic residues" evidence="5">
    <location>
        <begin position="92"/>
        <end position="104"/>
    </location>
</feature>
<accession>A0ABY7EYK4</accession>
<sequence length="154" mass="17024">MSPIADITALHRGRRLAYVERMRTLSFYLAAANLETREQTPRGESGSAQTIPKQCSSLRKGQFVCIKGHACKIVEMSTSKTGKHGHAKPKRILGETREDLKLPDDDIGSGIRDKFADGDGVEGFGSRTHYKLQNIELDETNPASIFHKEPRSTG</sequence>
<gene>
    <name evidence="7" type="ORF">MAR_004026</name>
</gene>
<dbReference type="Proteomes" id="UP001164746">
    <property type="component" value="Chromosome 9"/>
</dbReference>
<keyword evidence="8" id="KW-1185">Reference proteome</keyword>
<evidence type="ECO:0000256" key="3">
    <source>
        <dbReference type="ARBA" id="ARBA00022917"/>
    </source>
</evidence>
<evidence type="ECO:0000259" key="6">
    <source>
        <dbReference type="Pfam" id="PF21485"/>
    </source>
</evidence>
<dbReference type="InterPro" id="IPR012340">
    <property type="entry name" value="NA-bd_OB-fold"/>
</dbReference>